<protein>
    <recommendedName>
        <fullName evidence="2">Peptidase C1A papain C-terminal domain-containing protein</fullName>
    </recommendedName>
</protein>
<dbReference type="Proteomes" id="UP000604825">
    <property type="component" value="Unassembled WGS sequence"/>
</dbReference>
<feature type="domain" description="Peptidase C1A papain C-terminal" evidence="2">
    <location>
        <begin position="167"/>
        <end position="265"/>
    </location>
</feature>
<dbReference type="SUPFAM" id="SSF54001">
    <property type="entry name" value="Cysteine proteinases"/>
    <property type="match status" value="1"/>
</dbReference>
<dbReference type="InterPro" id="IPR000668">
    <property type="entry name" value="Peptidase_C1A_C"/>
</dbReference>
<feature type="region of interest" description="Disordered" evidence="1">
    <location>
        <begin position="288"/>
        <end position="336"/>
    </location>
</feature>
<dbReference type="AlphaFoldDB" id="A0A811QP05"/>
<evidence type="ECO:0000313" key="4">
    <source>
        <dbReference type="Proteomes" id="UP000604825"/>
    </source>
</evidence>
<dbReference type="OrthoDB" id="617964at2759"/>
<proteinExistence type="predicted"/>
<dbReference type="EMBL" id="CAJGYO010000010">
    <property type="protein sequence ID" value="CAD6257864.1"/>
    <property type="molecule type" value="Genomic_DNA"/>
</dbReference>
<keyword evidence="4" id="KW-1185">Reference proteome</keyword>
<dbReference type="CDD" id="cd02619">
    <property type="entry name" value="Peptidase_C1"/>
    <property type="match status" value="1"/>
</dbReference>
<dbReference type="Pfam" id="PF00112">
    <property type="entry name" value="Peptidase_C1"/>
    <property type="match status" value="1"/>
</dbReference>
<organism evidence="3 4">
    <name type="scientific">Miscanthus lutarioriparius</name>
    <dbReference type="NCBI Taxonomy" id="422564"/>
    <lineage>
        <taxon>Eukaryota</taxon>
        <taxon>Viridiplantae</taxon>
        <taxon>Streptophyta</taxon>
        <taxon>Embryophyta</taxon>
        <taxon>Tracheophyta</taxon>
        <taxon>Spermatophyta</taxon>
        <taxon>Magnoliopsida</taxon>
        <taxon>Liliopsida</taxon>
        <taxon>Poales</taxon>
        <taxon>Poaceae</taxon>
        <taxon>PACMAD clade</taxon>
        <taxon>Panicoideae</taxon>
        <taxon>Andropogonodae</taxon>
        <taxon>Andropogoneae</taxon>
        <taxon>Saccharinae</taxon>
        <taxon>Miscanthus</taxon>
    </lineage>
</organism>
<name>A0A811QP05_9POAL</name>
<comment type="caution">
    <text evidence="3">The sequence shown here is derived from an EMBL/GenBank/DDBJ whole genome shotgun (WGS) entry which is preliminary data.</text>
</comment>
<reference evidence="3" key="1">
    <citation type="submission" date="2020-10" db="EMBL/GenBank/DDBJ databases">
        <authorList>
            <person name="Han B."/>
            <person name="Lu T."/>
            <person name="Zhao Q."/>
            <person name="Huang X."/>
            <person name="Zhao Y."/>
        </authorList>
    </citation>
    <scope>NUCLEOTIDE SEQUENCE</scope>
</reference>
<dbReference type="GO" id="GO:0008234">
    <property type="term" value="F:cysteine-type peptidase activity"/>
    <property type="evidence" value="ECO:0007669"/>
    <property type="project" value="InterPro"/>
</dbReference>
<gene>
    <name evidence="3" type="ORF">NCGR_LOCUS41347</name>
</gene>
<feature type="compositionally biased region" description="Basic and acidic residues" evidence="1">
    <location>
        <begin position="296"/>
        <end position="316"/>
    </location>
</feature>
<sequence>MAQKCTPAHIAFVAASANEVVKPACVVLHWIFHGHRKMSFTANLHSVCQTTSNGNIEFSWIETEYNGMNILPKVRHQEDDSCVFQAICAGTEMAIKRDAALKNPPRTSDIEFNTNSFVEDYENHTNRRIGDEPLLNLPLDTREETGINLFHSSGVLATSTNWEGEQRVKLSRHIKVRQPQFDRVADFIRLGKPVVGSFPANRDFLTLGPDEIYEYVNREKKTIESSHMVLFVGFGYKGSLNGRKYLVFMNSHGEEFGDRGFGRVYFNDIFKDRLYVLFAGAPKIAIQNPNVSTSAPKREPTQDPDDRPAQRARLGDDGSSSSAGGKHPSTLGNLPT</sequence>
<accession>A0A811QP05</accession>
<evidence type="ECO:0000259" key="2">
    <source>
        <dbReference type="Pfam" id="PF00112"/>
    </source>
</evidence>
<dbReference type="InterPro" id="IPR038765">
    <property type="entry name" value="Papain-like_cys_pep_sf"/>
</dbReference>
<dbReference type="GO" id="GO:0006508">
    <property type="term" value="P:proteolysis"/>
    <property type="evidence" value="ECO:0007669"/>
    <property type="project" value="InterPro"/>
</dbReference>
<evidence type="ECO:0000313" key="3">
    <source>
        <dbReference type="EMBL" id="CAD6257864.1"/>
    </source>
</evidence>
<dbReference type="Gene3D" id="3.90.70.10">
    <property type="entry name" value="Cysteine proteinases"/>
    <property type="match status" value="1"/>
</dbReference>
<evidence type="ECO:0000256" key="1">
    <source>
        <dbReference type="SAM" id="MobiDB-lite"/>
    </source>
</evidence>